<reference evidence="1" key="1">
    <citation type="journal article" date="2013" name="Nature">
        <title>Draft genome of the wheat A-genome progenitor Triticum urartu.</title>
        <authorList>
            <person name="Ling H.Q."/>
            <person name="Zhao S."/>
            <person name="Liu D."/>
            <person name="Wang J."/>
            <person name="Sun H."/>
            <person name="Zhang C."/>
            <person name="Fan H."/>
            <person name="Li D."/>
            <person name="Dong L."/>
            <person name="Tao Y."/>
            <person name="Gao C."/>
            <person name="Wu H."/>
            <person name="Li Y."/>
            <person name="Cui Y."/>
            <person name="Guo X."/>
            <person name="Zheng S."/>
            <person name="Wang B."/>
            <person name="Yu K."/>
            <person name="Liang Q."/>
            <person name="Yang W."/>
            <person name="Lou X."/>
            <person name="Chen J."/>
            <person name="Feng M."/>
            <person name="Jian J."/>
            <person name="Zhang X."/>
            <person name="Luo G."/>
            <person name="Jiang Y."/>
            <person name="Liu J."/>
            <person name="Wang Z."/>
            <person name="Sha Y."/>
            <person name="Zhang B."/>
            <person name="Wu H."/>
            <person name="Tang D."/>
            <person name="Shen Q."/>
            <person name="Xue P."/>
            <person name="Zou S."/>
            <person name="Wang X."/>
            <person name="Liu X."/>
            <person name="Wang F."/>
            <person name="Yang Y."/>
            <person name="An X."/>
            <person name="Dong Z."/>
            <person name="Zhang K."/>
            <person name="Zhang X."/>
            <person name="Luo M.C."/>
            <person name="Dvorak J."/>
            <person name="Tong Y."/>
            <person name="Wang J."/>
            <person name="Yang H."/>
            <person name="Li Z."/>
            <person name="Wang D."/>
            <person name="Zhang A."/>
            <person name="Wang J."/>
        </authorList>
    </citation>
    <scope>NUCLEOTIDE SEQUENCE</scope>
</reference>
<name>M7ZC59_TRIUA</name>
<organism evidence="1">
    <name type="scientific">Triticum urartu</name>
    <name type="common">Red wild einkorn</name>
    <name type="synonym">Crithodium urartu</name>
    <dbReference type="NCBI Taxonomy" id="4572"/>
    <lineage>
        <taxon>Eukaryota</taxon>
        <taxon>Viridiplantae</taxon>
        <taxon>Streptophyta</taxon>
        <taxon>Embryophyta</taxon>
        <taxon>Tracheophyta</taxon>
        <taxon>Spermatophyta</taxon>
        <taxon>Magnoliopsida</taxon>
        <taxon>Liliopsida</taxon>
        <taxon>Poales</taxon>
        <taxon>Poaceae</taxon>
        <taxon>BOP clade</taxon>
        <taxon>Pooideae</taxon>
        <taxon>Triticodae</taxon>
        <taxon>Triticeae</taxon>
        <taxon>Triticinae</taxon>
        <taxon>Triticum</taxon>
    </lineage>
</organism>
<sequence>MEEEGHDYDGSGDRMPMKEGDRDDGFDDRTESRQARFQTQSNLTLSAILTLFLPEIFRHTDVRTHDGKPVLGISILRISILIPANSQIERKTIHVVLAVHVVLVQEASRSGLSLLGCRRTGVRTHDGKPVLGSSILRISILIPANSQIERKTIHVVLAVHVVSVQEASRSGLSLLGCRRTDVRRHDGKPVLGSSILRISILIPANSQIERKTIHMVLAVHVVSVQEASRSGLK</sequence>
<protein>
    <submittedName>
        <fullName evidence="1">Uncharacterized protein</fullName>
    </submittedName>
</protein>
<dbReference type="EMBL" id="KD104731">
    <property type="protein sequence ID" value="EMS60798.1"/>
    <property type="molecule type" value="Genomic_DNA"/>
</dbReference>
<gene>
    <name evidence="1" type="ORF">TRIUR3_31189</name>
</gene>
<evidence type="ECO:0000313" key="1">
    <source>
        <dbReference type="EMBL" id="EMS60798.1"/>
    </source>
</evidence>
<proteinExistence type="predicted"/>
<dbReference type="AlphaFoldDB" id="M7ZC59"/>
<accession>M7ZC59</accession>